<dbReference type="Pfam" id="PF15919">
    <property type="entry name" value="HicB_lk_antitox"/>
    <property type="match status" value="1"/>
</dbReference>
<dbReference type="InterPro" id="IPR035069">
    <property type="entry name" value="TTHA1013/TTHA0281-like"/>
</dbReference>
<organism evidence="2">
    <name type="scientific">Siphoviridae sp. ctiJI15</name>
    <dbReference type="NCBI Taxonomy" id="2826431"/>
    <lineage>
        <taxon>Viruses</taxon>
        <taxon>Duplodnaviria</taxon>
        <taxon>Heunggongvirae</taxon>
        <taxon>Uroviricota</taxon>
        <taxon>Caudoviricetes</taxon>
    </lineage>
</organism>
<dbReference type="EMBL" id="BK015182">
    <property type="protein sequence ID" value="DAD94816.1"/>
    <property type="molecule type" value="Genomic_DNA"/>
</dbReference>
<protein>
    <submittedName>
        <fullName evidence="2">HicB-like antitoxin</fullName>
    </submittedName>
</protein>
<dbReference type="SUPFAM" id="SSF143100">
    <property type="entry name" value="TTHA1013/TTHA0281-like"/>
    <property type="match status" value="1"/>
</dbReference>
<accession>A0A8S5NKR5</accession>
<proteinExistence type="predicted"/>
<name>A0A8S5NKR5_9CAUD</name>
<evidence type="ECO:0000313" key="2">
    <source>
        <dbReference type="EMBL" id="DAD94816.1"/>
    </source>
</evidence>
<sequence>MKNELTVFPAIFTFDGKYYNVDFIDLKGCSTFGDSIQNAYLMAQDAMGLYLDNLTNFPKPTLDISKIILQKNQFVSFVSINMDEYRKKFNNKSIKKTLTIPAWLNYLSEKNNINFSQVLQEALKERLGID</sequence>
<dbReference type="Gene3D" id="3.30.160.250">
    <property type="match status" value="1"/>
</dbReference>
<reference evidence="2" key="1">
    <citation type="journal article" date="2021" name="Proc. Natl. Acad. Sci. U.S.A.">
        <title>A Catalog of Tens of Thousands of Viruses from Human Metagenomes Reveals Hidden Associations with Chronic Diseases.</title>
        <authorList>
            <person name="Tisza M.J."/>
            <person name="Buck C.B."/>
        </authorList>
    </citation>
    <scope>NUCLEOTIDE SEQUENCE</scope>
    <source>
        <strain evidence="2">CtiJI15</strain>
    </source>
</reference>
<evidence type="ECO:0000259" key="1">
    <source>
        <dbReference type="Pfam" id="PF15919"/>
    </source>
</evidence>
<dbReference type="InterPro" id="IPR031807">
    <property type="entry name" value="HicB-like"/>
</dbReference>
<feature type="domain" description="HicB-like antitoxin of toxin-antitoxin system" evidence="1">
    <location>
        <begin position="15"/>
        <end position="103"/>
    </location>
</feature>